<comment type="caution">
    <text evidence="5">The sequence shown here is derived from an EMBL/GenBank/DDBJ whole genome shotgun (WGS) entry which is preliminary data.</text>
</comment>
<sequence length="445" mass="48386">MQFEKRPLGEFVSLVSGNTPSKSNSSYWGGTIPWVSAKDMGDFWIEDSEDHLTESGSRVASRLVPPGTVLILTRGMTLHKRVPICRISRASTFNQDVKAVLPKGGLLARFLPYLLVGNHAKLHERVDSAGHGTGRLNTDSLLSLPVYVPRIAAQNEIADLGEAIDGRLRLLRQTNATLESIAQALFKSWFIDFDPVREKAEGREPEGMDVETAALFPDSFEDSALGEIPKGWRAATLERLIAIGAGVIQTGPFGSQLHASDYSDEGVPVAMPQDLEGRRISTTRIARVSDAHVERLYRHKLQAGDIVFSRRGDVGRHAAVTPAEAGWLCGTGCLLVRPGKKWPSNAYVSFALATEATSDWLHRHAVGATMPNLNTGILGSLPILLPTEPTLLAFEKIAGVFEARISENLAQTKTLAALRDTLLPRLISGKLRLPEAEAQLNEALA</sequence>
<dbReference type="CDD" id="cd16961">
    <property type="entry name" value="RMtype1_S_TRD-CR_like"/>
    <property type="match status" value="1"/>
</dbReference>
<evidence type="ECO:0000259" key="4">
    <source>
        <dbReference type="Pfam" id="PF01420"/>
    </source>
</evidence>
<dbReference type="InterPro" id="IPR052021">
    <property type="entry name" value="Type-I_RS_S_subunit"/>
</dbReference>
<dbReference type="SUPFAM" id="SSF116734">
    <property type="entry name" value="DNA methylase specificity domain"/>
    <property type="match status" value="2"/>
</dbReference>
<accession>A0ABX5KCJ8</accession>
<keyword evidence="2" id="KW-0680">Restriction system</keyword>
<evidence type="ECO:0000313" key="6">
    <source>
        <dbReference type="Proteomes" id="UP000245712"/>
    </source>
</evidence>
<keyword evidence="6" id="KW-1185">Reference proteome</keyword>
<name>A0ABX5KCJ8_9BURK</name>
<dbReference type="CDD" id="cd17249">
    <property type="entry name" value="RMtype1_S_EcoR124I-TRD2-CR2_like"/>
    <property type="match status" value="1"/>
</dbReference>
<dbReference type="PANTHER" id="PTHR30408:SF13">
    <property type="entry name" value="TYPE I RESTRICTION ENZYME HINDI SPECIFICITY SUBUNIT"/>
    <property type="match status" value="1"/>
</dbReference>
<dbReference type="EMBL" id="QEOB01000020">
    <property type="protein sequence ID" value="PVX74138.1"/>
    <property type="molecule type" value="Genomic_DNA"/>
</dbReference>
<reference evidence="5 6" key="1">
    <citation type="submission" date="2018-05" db="EMBL/GenBank/DDBJ databases">
        <title>Genomic Encyclopedia of Type Strains, Phase IV (KMG-V): Genome sequencing to study the core and pangenomes of soil and plant-associated prokaryotes.</title>
        <authorList>
            <person name="Whitman W."/>
        </authorList>
    </citation>
    <scope>NUCLEOTIDE SEQUENCE [LARGE SCALE GENOMIC DNA]</scope>
    <source>
        <strain evidence="5 6">SCZa-39</strain>
    </source>
</reference>
<organism evidence="5 6">
    <name type="scientific">Paraburkholderia unamae</name>
    <dbReference type="NCBI Taxonomy" id="219649"/>
    <lineage>
        <taxon>Bacteria</taxon>
        <taxon>Pseudomonadati</taxon>
        <taxon>Pseudomonadota</taxon>
        <taxon>Betaproteobacteria</taxon>
        <taxon>Burkholderiales</taxon>
        <taxon>Burkholderiaceae</taxon>
        <taxon>Paraburkholderia</taxon>
    </lineage>
</organism>
<dbReference type="InterPro" id="IPR000055">
    <property type="entry name" value="Restrct_endonuc_typeI_TRD"/>
</dbReference>
<proteinExistence type="inferred from homology"/>
<evidence type="ECO:0000256" key="1">
    <source>
        <dbReference type="ARBA" id="ARBA00010923"/>
    </source>
</evidence>
<protein>
    <submittedName>
        <fullName evidence="5">Type I restriction enzyme S subunit</fullName>
    </submittedName>
</protein>
<keyword evidence="3" id="KW-0238">DNA-binding</keyword>
<dbReference type="Pfam" id="PF01420">
    <property type="entry name" value="Methylase_S"/>
    <property type="match status" value="1"/>
</dbReference>
<dbReference type="RefSeq" id="WP_116613720.1">
    <property type="nucleotide sequence ID" value="NZ_QEOB01000020.1"/>
</dbReference>
<comment type="similarity">
    <text evidence="1">Belongs to the type-I restriction system S methylase family.</text>
</comment>
<dbReference type="PANTHER" id="PTHR30408">
    <property type="entry name" value="TYPE-1 RESTRICTION ENZYME ECOKI SPECIFICITY PROTEIN"/>
    <property type="match status" value="1"/>
</dbReference>
<dbReference type="InterPro" id="IPR044946">
    <property type="entry name" value="Restrct_endonuc_typeI_TRD_sf"/>
</dbReference>
<dbReference type="Gene3D" id="3.90.220.20">
    <property type="entry name" value="DNA methylase specificity domains"/>
    <property type="match status" value="2"/>
</dbReference>
<feature type="domain" description="Type I restriction modification DNA specificity" evidence="4">
    <location>
        <begin position="3"/>
        <end position="179"/>
    </location>
</feature>
<dbReference type="Proteomes" id="UP000245712">
    <property type="component" value="Unassembled WGS sequence"/>
</dbReference>
<evidence type="ECO:0000256" key="3">
    <source>
        <dbReference type="ARBA" id="ARBA00023125"/>
    </source>
</evidence>
<evidence type="ECO:0000256" key="2">
    <source>
        <dbReference type="ARBA" id="ARBA00022747"/>
    </source>
</evidence>
<gene>
    <name evidence="5" type="ORF">C7402_120128</name>
</gene>
<evidence type="ECO:0000313" key="5">
    <source>
        <dbReference type="EMBL" id="PVX74138.1"/>
    </source>
</evidence>